<organism evidence="3 4">
    <name type="scientific">Sphingomonas carotinifaciens</name>
    <dbReference type="NCBI Taxonomy" id="1166323"/>
    <lineage>
        <taxon>Bacteria</taxon>
        <taxon>Pseudomonadati</taxon>
        <taxon>Pseudomonadota</taxon>
        <taxon>Alphaproteobacteria</taxon>
        <taxon>Sphingomonadales</taxon>
        <taxon>Sphingomonadaceae</taxon>
        <taxon>Sphingomonas</taxon>
    </lineage>
</organism>
<dbReference type="RefSeq" id="WP_149682600.1">
    <property type="nucleotide sequence ID" value="NZ_FNBI01000004.1"/>
</dbReference>
<name>A0A1G7MPU7_9SPHN</name>
<evidence type="ECO:0000313" key="4">
    <source>
        <dbReference type="Proteomes" id="UP000323502"/>
    </source>
</evidence>
<feature type="domain" description="Hemerythrin-like" evidence="1">
    <location>
        <begin position="3"/>
        <end position="128"/>
    </location>
</feature>
<dbReference type="EMBL" id="FNBI01000004">
    <property type="protein sequence ID" value="SDF63727.1"/>
    <property type="molecule type" value="Genomic_DNA"/>
</dbReference>
<evidence type="ECO:0000259" key="1">
    <source>
        <dbReference type="Pfam" id="PF01814"/>
    </source>
</evidence>
<evidence type="ECO:0000313" key="2">
    <source>
        <dbReference type="EMBL" id="MWC42205.1"/>
    </source>
</evidence>
<dbReference type="InterPro" id="IPR012312">
    <property type="entry name" value="Hemerythrin-like"/>
</dbReference>
<dbReference type="Proteomes" id="UP000323502">
    <property type="component" value="Unassembled WGS sequence"/>
</dbReference>
<proteinExistence type="predicted"/>
<reference evidence="3 4" key="1">
    <citation type="submission" date="2016-10" db="EMBL/GenBank/DDBJ databases">
        <authorList>
            <person name="Varghese N."/>
            <person name="Submissions S."/>
        </authorList>
    </citation>
    <scope>NUCLEOTIDE SEQUENCE [LARGE SCALE GENOMIC DNA]</scope>
    <source>
        <strain evidence="3 4">S7-754</strain>
    </source>
</reference>
<gene>
    <name evidence="2" type="ORF">GQR91_00835</name>
    <name evidence="3" type="ORF">SAMN05216557_104279</name>
</gene>
<protein>
    <submittedName>
        <fullName evidence="3">Hemerythrin HHE cation binding domain-containing protein</fullName>
    </submittedName>
</protein>
<dbReference type="OrthoDB" id="7558171at2"/>
<dbReference type="Gene3D" id="1.20.120.520">
    <property type="entry name" value="nmb1532 protein domain like"/>
    <property type="match status" value="1"/>
</dbReference>
<keyword evidence="4" id="KW-1185">Reference proteome</keyword>
<dbReference type="Pfam" id="PF01814">
    <property type="entry name" value="Hemerythrin"/>
    <property type="match status" value="1"/>
</dbReference>
<sequence>MNYQELIDDHDQIDELARQLETVAKGDRSNEQLADQLLSKLESVVALHLHKEDSFIYPRIAASVDPANAQDLITEFEQIKHDWQAYLGAWKDGQAREDWEAFRTSTIGMLARLRVRVMKETGLLYGMAMREGLIDMRPAGR</sequence>
<reference evidence="2 5" key="2">
    <citation type="submission" date="2019-12" db="EMBL/GenBank/DDBJ databases">
        <authorList>
            <person name="Zheng J."/>
        </authorList>
    </citation>
    <scope>NUCLEOTIDE SEQUENCE [LARGE SCALE GENOMIC DNA]</scope>
    <source>
        <strain evidence="2 5">DSM 27347</strain>
    </source>
</reference>
<evidence type="ECO:0000313" key="3">
    <source>
        <dbReference type="EMBL" id="SDF63727.1"/>
    </source>
</evidence>
<accession>A0A1G7MPU7</accession>
<dbReference type="Proteomes" id="UP000436801">
    <property type="component" value="Unassembled WGS sequence"/>
</dbReference>
<dbReference type="EMBL" id="WSUT01000001">
    <property type="protein sequence ID" value="MWC42205.1"/>
    <property type="molecule type" value="Genomic_DNA"/>
</dbReference>
<evidence type="ECO:0000313" key="5">
    <source>
        <dbReference type="Proteomes" id="UP000436801"/>
    </source>
</evidence>
<dbReference type="AlphaFoldDB" id="A0A1G7MPU7"/>